<dbReference type="InterPro" id="IPR005182">
    <property type="entry name" value="YdbS-like_PH"/>
</dbReference>
<dbReference type="Proteomes" id="UP000266177">
    <property type="component" value="Unassembled WGS sequence"/>
</dbReference>
<dbReference type="EMBL" id="QYZD01000001">
    <property type="protein sequence ID" value="RJG26954.1"/>
    <property type="molecule type" value="Genomic_DNA"/>
</dbReference>
<feature type="domain" description="YdbS-like PH" evidence="2">
    <location>
        <begin position="72"/>
        <end position="148"/>
    </location>
</feature>
<keyword evidence="1" id="KW-0472">Membrane</keyword>
<name>A0A3A3GNY3_PANTH</name>
<accession>A0A3A3GNY3</accession>
<protein>
    <recommendedName>
        <fullName evidence="2">YdbS-like PH domain-containing protein</fullName>
    </recommendedName>
</protein>
<evidence type="ECO:0000259" key="2">
    <source>
        <dbReference type="Pfam" id="PF03703"/>
    </source>
</evidence>
<gene>
    <name evidence="3" type="ORF">DQX05_02795</name>
</gene>
<keyword evidence="1" id="KW-1133">Transmembrane helix</keyword>
<feature type="transmembrane region" description="Helical" evidence="1">
    <location>
        <begin position="21"/>
        <end position="38"/>
    </location>
</feature>
<dbReference type="Pfam" id="PF03703">
    <property type="entry name" value="bPH_2"/>
    <property type="match status" value="1"/>
</dbReference>
<dbReference type="RefSeq" id="WP_119790642.1">
    <property type="nucleotide sequence ID" value="NZ_QYZD01000001.1"/>
</dbReference>
<dbReference type="OrthoDB" id="1750577at2"/>
<feature type="transmembrane region" description="Helical" evidence="1">
    <location>
        <begin position="50"/>
        <end position="70"/>
    </location>
</feature>
<evidence type="ECO:0000313" key="3">
    <source>
        <dbReference type="EMBL" id="RJG26954.1"/>
    </source>
</evidence>
<reference evidence="3 4" key="1">
    <citation type="submission" date="2018-09" db="EMBL/GenBank/DDBJ databases">
        <title>Paenibacillus SK2017-BO5.</title>
        <authorList>
            <person name="Piskunova J.V."/>
            <person name="Dubiley S.A."/>
            <person name="Severinov K.V."/>
        </authorList>
    </citation>
    <scope>NUCLEOTIDE SEQUENCE [LARGE SCALE GENOMIC DNA]</scope>
    <source>
        <strain evidence="3 4">BO5</strain>
    </source>
</reference>
<dbReference type="PANTHER" id="PTHR34473:SF2">
    <property type="entry name" value="UPF0699 TRANSMEMBRANE PROTEIN YDBT"/>
    <property type="match status" value="1"/>
</dbReference>
<sequence length="158" mass="17954">MNEASTRRLHPDFMKVARIRACVAHLVLFAMVVAYAIVAHSQGWVKYPGWVAFVLFLATGVWYIFLSPVLTYRYFSYDVREEEVEIHSGIFFRKYVLVPMTRVQHVEKASGPVLRKFGLAQISIVTAATTHEIQGLKAADAEVLKQRIAVLARVEDDE</sequence>
<comment type="caution">
    <text evidence="3">The sequence shown here is derived from an EMBL/GenBank/DDBJ whole genome shotgun (WGS) entry which is preliminary data.</text>
</comment>
<dbReference type="AlphaFoldDB" id="A0A3A3GNY3"/>
<proteinExistence type="predicted"/>
<evidence type="ECO:0000313" key="4">
    <source>
        <dbReference type="Proteomes" id="UP000266177"/>
    </source>
</evidence>
<organism evidence="3 4">
    <name type="scientific">Paenibacillus thiaminolyticus</name>
    <name type="common">Bacillus thiaminolyticus</name>
    <dbReference type="NCBI Taxonomy" id="49283"/>
    <lineage>
        <taxon>Bacteria</taxon>
        <taxon>Bacillati</taxon>
        <taxon>Bacillota</taxon>
        <taxon>Bacilli</taxon>
        <taxon>Bacillales</taxon>
        <taxon>Paenibacillaceae</taxon>
        <taxon>Paenibacillus</taxon>
    </lineage>
</organism>
<keyword evidence="1" id="KW-0812">Transmembrane</keyword>
<evidence type="ECO:0000256" key="1">
    <source>
        <dbReference type="SAM" id="Phobius"/>
    </source>
</evidence>
<dbReference type="PANTHER" id="PTHR34473">
    <property type="entry name" value="UPF0699 TRANSMEMBRANE PROTEIN YDBS"/>
    <property type="match status" value="1"/>
</dbReference>